<feature type="domain" description="YbaK/aminoacyl-tRNA synthetase-associated" evidence="1">
    <location>
        <begin position="25"/>
        <end position="144"/>
    </location>
</feature>
<dbReference type="EMBL" id="PEWY01000033">
    <property type="protein sequence ID" value="PIU37374.1"/>
    <property type="molecule type" value="Genomic_DNA"/>
</dbReference>
<protein>
    <recommendedName>
        <fullName evidence="1">YbaK/aminoacyl-tRNA synthetase-associated domain-containing protein</fullName>
    </recommendedName>
</protein>
<organism evidence="2 3">
    <name type="scientific">Candidatus Roizmanbacteria bacterium CG07_land_8_20_14_0_80_34_15</name>
    <dbReference type="NCBI Taxonomy" id="1974849"/>
    <lineage>
        <taxon>Bacteria</taxon>
        <taxon>Candidatus Roizmaniibacteriota</taxon>
    </lineage>
</organism>
<dbReference type="InterPro" id="IPR036754">
    <property type="entry name" value="YbaK/aa-tRNA-synt-asso_dom_sf"/>
</dbReference>
<dbReference type="InterPro" id="IPR007214">
    <property type="entry name" value="YbaK/aa-tRNA-synth-assoc-dom"/>
</dbReference>
<feature type="non-terminal residue" evidence="2">
    <location>
        <position position="180"/>
    </location>
</feature>
<gene>
    <name evidence="2" type="ORF">COT02_01205</name>
</gene>
<dbReference type="PANTHER" id="PTHR30411">
    <property type="entry name" value="CYTOPLASMIC PROTEIN"/>
    <property type="match status" value="1"/>
</dbReference>
<dbReference type="Gene3D" id="3.90.960.10">
    <property type="entry name" value="YbaK/aminoacyl-tRNA synthetase-associated domain"/>
    <property type="match status" value="1"/>
</dbReference>
<dbReference type="CDD" id="cd04332">
    <property type="entry name" value="YbaK_like"/>
    <property type="match status" value="1"/>
</dbReference>
<accession>A0A2M6YV50</accession>
<sequence length="180" mass="20439">MVDKNVLQYLEELKKLGINHKIVEHPYLKEVEDVLKYCNLTFADGASTLVYKVDDGYIAIIRRDDCKINLKKLKKIIGGNILEMATDEEFTKLTGLEPGAARIFIPQVIKTYIDEKIFEKEYVQAGSGSFTVSIQYKTSELLKLHRSEKVNISEIKIKTTETSTGMKRVLSGIRATGRLH</sequence>
<dbReference type="GO" id="GO:0002161">
    <property type="term" value="F:aminoacyl-tRNA deacylase activity"/>
    <property type="evidence" value="ECO:0007669"/>
    <property type="project" value="InterPro"/>
</dbReference>
<dbReference type="SUPFAM" id="SSF55826">
    <property type="entry name" value="YbaK/ProRS associated domain"/>
    <property type="match status" value="1"/>
</dbReference>
<dbReference type="AlphaFoldDB" id="A0A2M6YV50"/>
<evidence type="ECO:0000259" key="1">
    <source>
        <dbReference type="Pfam" id="PF04073"/>
    </source>
</evidence>
<name>A0A2M6YV50_9BACT</name>
<dbReference type="PANTHER" id="PTHR30411:SF1">
    <property type="entry name" value="CYTOPLASMIC PROTEIN"/>
    <property type="match status" value="1"/>
</dbReference>
<proteinExistence type="predicted"/>
<dbReference type="Proteomes" id="UP000230184">
    <property type="component" value="Unassembled WGS sequence"/>
</dbReference>
<evidence type="ECO:0000313" key="2">
    <source>
        <dbReference type="EMBL" id="PIU37374.1"/>
    </source>
</evidence>
<comment type="caution">
    <text evidence="2">The sequence shown here is derived from an EMBL/GenBank/DDBJ whole genome shotgun (WGS) entry which is preliminary data.</text>
</comment>
<dbReference type="Pfam" id="PF04073">
    <property type="entry name" value="tRNA_edit"/>
    <property type="match status" value="1"/>
</dbReference>
<reference evidence="3" key="1">
    <citation type="submission" date="2017-09" db="EMBL/GenBank/DDBJ databases">
        <title>Depth-based differentiation of microbial function through sediment-hosted aquifers and enrichment of novel symbionts in the deep terrestrial subsurface.</title>
        <authorList>
            <person name="Probst A.J."/>
            <person name="Ladd B."/>
            <person name="Jarett J.K."/>
            <person name="Geller-Mcgrath D.E."/>
            <person name="Sieber C.M.K."/>
            <person name="Emerson J.B."/>
            <person name="Anantharaman K."/>
            <person name="Thomas B.C."/>
            <person name="Malmstrom R."/>
            <person name="Stieglmeier M."/>
            <person name="Klingl A."/>
            <person name="Woyke T."/>
            <person name="Ryan C.M."/>
            <person name="Banfield J.F."/>
        </authorList>
    </citation>
    <scope>NUCLEOTIDE SEQUENCE [LARGE SCALE GENOMIC DNA]</scope>
</reference>
<evidence type="ECO:0000313" key="3">
    <source>
        <dbReference type="Proteomes" id="UP000230184"/>
    </source>
</evidence>